<gene>
    <name evidence="2" type="ORF">C7S18_23000</name>
</gene>
<dbReference type="OrthoDB" id="9808881at2"/>
<accession>A0A2P1PYD6</accession>
<dbReference type="InterPro" id="IPR002625">
    <property type="entry name" value="Smr_dom"/>
</dbReference>
<evidence type="ECO:0000259" key="1">
    <source>
        <dbReference type="PROSITE" id="PS50828"/>
    </source>
</evidence>
<dbReference type="KEGG" id="xba:C7S18_23000"/>
<protein>
    <submittedName>
        <fullName evidence="2">SMR domain protein</fullName>
    </submittedName>
</protein>
<dbReference type="Pfam" id="PF01713">
    <property type="entry name" value="Smr"/>
    <property type="match status" value="1"/>
</dbReference>
<dbReference type="GO" id="GO:0004520">
    <property type="term" value="F:DNA endonuclease activity"/>
    <property type="evidence" value="ECO:0007669"/>
    <property type="project" value="TreeGrafter"/>
</dbReference>
<dbReference type="AlphaFoldDB" id="A0A2P1PYD6"/>
<dbReference type="SUPFAM" id="SSF160443">
    <property type="entry name" value="SMR domain-like"/>
    <property type="match status" value="1"/>
</dbReference>
<evidence type="ECO:0000313" key="3">
    <source>
        <dbReference type="Proteomes" id="UP000241074"/>
    </source>
</evidence>
<dbReference type="SMART" id="SM00463">
    <property type="entry name" value="SMR"/>
    <property type="match status" value="1"/>
</dbReference>
<reference evidence="2 3" key="1">
    <citation type="submission" date="2018-03" db="EMBL/GenBank/DDBJ databases">
        <title>Ahniella affigens gen. nov., sp. nov., a gammaproteobacterium isolated from sandy soil near a stream.</title>
        <authorList>
            <person name="Ko Y."/>
            <person name="Kim J.-H."/>
        </authorList>
    </citation>
    <scope>NUCLEOTIDE SEQUENCE [LARGE SCALE GENOMIC DNA]</scope>
    <source>
        <strain evidence="2 3">D13</strain>
    </source>
</reference>
<feature type="domain" description="Smr" evidence="1">
    <location>
        <begin position="96"/>
        <end position="177"/>
    </location>
</feature>
<dbReference type="Gene3D" id="3.30.1370.110">
    <property type="match status" value="1"/>
</dbReference>
<dbReference type="Proteomes" id="UP000241074">
    <property type="component" value="Chromosome"/>
</dbReference>
<evidence type="ECO:0000313" key="2">
    <source>
        <dbReference type="EMBL" id="AVP99867.1"/>
    </source>
</evidence>
<reference evidence="2 3" key="2">
    <citation type="submission" date="2018-03" db="EMBL/GenBank/DDBJ databases">
        <authorList>
            <person name="Keele B.F."/>
        </authorList>
    </citation>
    <scope>NUCLEOTIDE SEQUENCE [LARGE SCALE GENOMIC DNA]</scope>
    <source>
        <strain evidence="2 3">D13</strain>
    </source>
</reference>
<proteinExistence type="predicted"/>
<dbReference type="PANTHER" id="PTHR35562">
    <property type="entry name" value="DNA ENDONUCLEASE SMRA-RELATED"/>
    <property type="match status" value="1"/>
</dbReference>
<dbReference type="InterPro" id="IPR036063">
    <property type="entry name" value="Smr_dom_sf"/>
</dbReference>
<dbReference type="PROSITE" id="PS50828">
    <property type="entry name" value="SMR"/>
    <property type="match status" value="1"/>
</dbReference>
<sequence>MSRRNVSDADRNLFLESIGEVQRVHSDLAEPEAKPVRPHPRQRLLDERRVTEELLMPLPESLDPDAAEPLRYLKDGYAPKLLSKLGRGQFSVRDTIDLHSMTQAEARLAIRDFLNECIDAGNLCVKIIHGKGMRSKEQGPVLKGLTDRMLRQRGDVIAFRSARHNDGGSGAVIVLLKGH</sequence>
<name>A0A2P1PYD6_9GAMM</name>
<dbReference type="PANTHER" id="PTHR35562:SF2">
    <property type="entry name" value="DNA ENDONUCLEASE SMRA-RELATED"/>
    <property type="match status" value="1"/>
</dbReference>
<dbReference type="EMBL" id="CP027860">
    <property type="protein sequence ID" value="AVP99867.1"/>
    <property type="molecule type" value="Genomic_DNA"/>
</dbReference>
<dbReference type="RefSeq" id="WP_106893786.1">
    <property type="nucleotide sequence ID" value="NZ_CP027860.1"/>
</dbReference>
<organism evidence="2 3">
    <name type="scientific">Ahniella affigens</name>
    <dbReference type="NCBI Taxonomy" id="2021234"/>
    <lineage>
        <taxon>Bacteria</taxon>
        <taxon>Pseudomonadati</taxon>
        <taxon>Pseudomonadota</taxon>
        <taxon>Gammaproteobacteria</taxon>
        <taxon>Lysobacterales</taxon>
        <taxon>Rhodanobacteraceae</taxon>
        <taxon>Ahniella</taxon>
    </lineage>
</organism>
<keyword evidence="3" id="KW-1185">Reference proteome</keyword>